<proteinExistence type="predicted"/>
<evidence type="ECO:0000256" key="4">
    <source>
        <dbReference type="ARBA" id="ARBA00023283"/>
    </source>
</evidence>
<dbReference type="AlphaFoldDB" id="A0AAV1J7L9"/>
<dbReference type="PROSITE" id="PS00256">
    <property type="entry name" value="AKH"/>
    <property type="match status" value="1"/>
</dbReference>
<comment type="subcellular location">
    <subcellularLocation>
        <location evidence="1">Secreted</location>
    </subcellularLocation>
</comment>
<keyword evidence="2" id="KW-0964">Secreted</keyword>
<name>A0AAV1J7L9_9NEOP</name>
<dbReference type="GO" id="GO:0005179">
    <property type="term" value="F:hormone activity"/>
    <property type="evidence" value="ECO:0007669"/>
    <property type="project" value="InterPro"/>
</dbReference>
<evidence type="ECO:0000256" key="5">
    <source>
        <dbReference type="SAM" id="SignalP"/>
    </source>
</evidence>
<organism evidence="6 7">
    <name type="scientific">Leptosia nina</name>
    <dbReference type="NCBI Taxonomy" id="320188"/>
    <lineage>
        <taxon>Eukaryota</taxon>
        <taxon>Metazoa</taxon>
        <taxon>Ecdysozoa</taxon>
        <taxon>Arthropoda</taxon>
        <taxon>Hexapoda</taxon>
        <taxon>Insecta</taxon>
        <taxon>Pterygota</taxon>
        <taxon>Neoptera</taxon>
        <taxon>Endopterygota</taxon>
        <taxon>Lepidoptera</taxon>
        <taxon>Glossata</taxon>
        <taxon>Ditrysia</taxon>
        <taxon>Papilionoidea</taxon>
        <taxon>Pieridae</taxon>
        <taxon>Pierinae</taxon>
        <taxon>Leptosia</taxon>
    </lineage>
</organism>
<reference evidence="6 7" key="1">
    <citation type="submission" date="2023-11" db="EMBL/GenBank/DDBJ databases">
        <authorList>
            <person name="Okamura Y."/>
        </authorList>
    </citation>
    <scope>NUCLEOTIDE SEQUENCE [LARGE SCALE GENOMIC DNA]</scope>
</reference>
<dbReference type="GO" id="GO:0005576">
    <property type="term" value="C:extracellular region"/>
    <property type="evidence" value="ECO:0007669"/>
    <property type="project" value="UniProtKB-SubCell"/>
</dbReference>
<dbReference type="Proteomes" id="UP001497472">
    <property type="component" value="Unassembled WGS sequence"/>
</dbReference>
<accession>A0AAV1J7L9</accession>
<keyword evidence="5" id="KW-0732">Signal</keyword>
<keyword evidence="7" id="KW-1185">Reference proteome</keyword>
<sequence>MAGLQRLLKRVAVIFLFAAANLFAATNGQLTFSSGWGKRSGDDDEITIHLDDQLQLPLNTGGRTASFVNE</sequence>
<protein>
    <submittedName>
        <fullName evidence="6">Uncharacterized protein</fullName>
    </submittedName>
</protein>
<feature type="signal peptide" evidence="5">
    <location>
        <begin position="1"/>
        <end position="28"/>
    </location>
</feature>
<gene>
    <name evidence="6" type="ORF">LNINA_LOCUS5054</name>
</gene>
<evidence type="ECO:0000256" key="3">
    <source>
        <dbReference type="ARBA" id="ARBA00022815"/>
    </source>
</evidence>
<dbReference type="InterPro" id="IPR002047">
    <property type="entry name" value="Adipokinetic_hormone_CS"/>
</dbReference>
<evidence type="ECO:0000313" key="7">
    <source>
        <dbReference type="Proteomes" id="UP001497472"/>
    </source>
</evidence>
<feature type="chain" id="PRO_5043326164" evidence="5">
    <location>
        <begin position="29"/>
        <end position="70"/>
    </location>
</feature>
<keyword evidence="4" id="KW-0873">Pyrrolidone carboxylic acid</keyword>
<evidence type="ECO:0000256" key="1">
    <source>
        <dbReference type="ARBA" id="ARBA00004613"/>
    </source>
</evidence>
<evidence type="ECO:0000256" key="2">
    <source>
        <dbReference type="ARBA" id="ARBA00022525"/>
    </source>
</evidence>
<keyword evidence="3" id="KW-0027">Amidation</keyword>
<evidence type="ECO:0000313" key="6">
    <source>
        <dbReference type="EMBL" id="CAK1545396.1"/>
    </source>
</evidence>
<comment type="caution">
    <text evidence="6">The sequence shown here is derived from an EMBL/GenBank/DDBJ whole genome shotgun (WGS) entry which is preliminary data.</text>
</comment>
<dbReference type="EMBL" id="CAVLEF010000007">
    <property type="protein sequence ID" value="CAK1545396.1"/>
    <property type="molecule type" value="Genomic_DNA"/>
</dbReference>